<evidence type="ECO:0000313" key="2">
    <source>
        <dbReference type="Proteomes" id="UP000030745"/>
    </source>
</evidence>
<organism evidence="1 2">
    <name type="scientific">Saprolegnia parasitica (strain CBS 223.65)</name>
    <dbReference type="NCBI Taxonomy" id="695850"/>
    <lineage>
        <taxon>Eukaryota</taxon>
        <taxon>Sar</taxon>
        <taxon>Stramenopiles</taxon>
        <taxon>Oomycota</taxon>
        <taxon>Saprolegniomycetes</taxon>
        <taxon>Saprolegniales</taxon>
        <taxon>Saprolegniaceae</taxon>
        <taxon>Saprolegnia</taxon>
    </lineage>
</organism>
<evidence type="ECO:0000313" key="1">
    <source>
        <dbReference type="EMBL" id="KDO16780.1"/>
    </source>
</evidence>
<dbReference type="Gene3D" id="3.30.40.10">
    <property type="entry name" value="Zinc/RING finger domain, C3HC4 (zinc finger)"/>
    <property type="match status" value="1"/>
</dbReference>
<accession>A0A067BJ69</accession>
<keyword evidence="2" id="KW-1185">Reference proteome</keyword>
<proteinExistence type="predicted"/>
<dbReference type="RefSeq" id="XP_012212514.1">
    <property type="nucleotide sequence ID" value="XM_012357124.1"/>
</dbReference>
<dbReference type="Proteomes" id="UP000030745">
    <property type="component" value="Unassembled WGS sequence"/>
</dbReference>
<reference evidence="1 2" key="1">
    <citation type="journal article" date="2013" name="PLoS Genet.">
        <title>Distinctive expansion of potential virulence genes in the genome of the oomycete fish pathogen Saprolegnia parasitica.</title>
        <authorList>
            <person name="Jiang R.H."/>
            <person name="de Bruijn I."/>
            <person name="Haas B.J."/>
            <person name="Belmonte R."/>
            <person name="Lobach L."/>
            <person name="Christie J."/>
            <person name="van den Ackerveken G."/>
            <person name="Bottin A."/>
            <person name="Bulone V."/>
            <person name="Diaz-Moreno S.M."/>
            <person name="Dumas B."/>
            <person name="Fan L."/>
            <person name="Gaulin E."/>
            <person name="Govers F."/>
            <person name="Grenville-Briggs L.J."/>
            <person name="Horner N.R."/>
            <person name="Levin J.Z."/>
            <person name="Mammella M."/>
            <person name="Meijer H.J."/>
            <person name="Morris P."/>
            <person name="Nusbaum C."/>
            <person name="Oome S."/>
            <person name="Phillips A.J."/>
            <person name="van Rooyen D."/>
            <person name="Rzeszutek E."/>
            <person name="Saraiva M."/>
            <person name="Secombes C.J."/>
            <person name="Seidl M.F."/>
            <person name="Snel B."/>
            <person name="Stassen J.H."/>
            <person name="Sykes S."/>
            <person name="Tripathy S."/>
            <person name="van den Berg H."/>
            <person name="Vega-Arreguin J.C."/>
            <person name="Wawra S."/>
            <person name="Young S.K."/>
            <person name="Zeng Q."/>
            <person name="Dieguez-Uribeondo J."/>
            <person name="Russ C."/>
            <person name="Tyler B.M."/>
            <person name="van West P."/>
        </authorList>
    </citation>
    <scope>NUCLEOTIDE SEQUENCE [LARGE SCALE GENOMIC DNA]</scope>
    <source>
        <strain evidence="1 2">CBS 223.65</strain>
    </source>
</reference>
<dbReference type="InterPro" id="IPR013083">
    <property type="entry name" value="Znf_RING/FYVE/PHD"/>
</dbReference>
<dbReference type="VEuPathDB" id="FungiDB:SPRG_17736"/>
<dbReference type="GeneID" id="24139266"/>
<dbReference type="KEGG" id="spar:SPRG_17736"/>
<protein>
    <recommendedName>
        <fullName evidence="3">RING-CH-type domain-containing protein</fullName>
    </recommendedName>
</protein>
<dbReference type="OrthoDB" id="76500at2759"/>
<feature type="non-terminal residue" evidence="1">
    <location>
        <position position="106"/>
    </location>
</feature>
<sequence length="106" mass="11459">MELPAKTTDATDAVVVTVAASAPASDEAIPVLPSSPFCCFYCLDDGNGPERSATELIAPCACATYIHRDCLDTLRISIRSSESGEEAEYKRLMRNAQLLRFLFVLG</sequence>
<name>A0A067BJ69_SAPPC</name>
<gene>
    <name evidence="1" type="ORF">SPRG_17736</name>
</gene>
<dbReference type="AlphaFoldDB" id="A0A067BJ69"/>
<dbReference type="EMBL" id="KK583930">
    <property type="protein sequence ID" value="KDO16780.1"/>
    <property type="molecule type" value="Genomic_DNA"/>
</dbReference>
<evidence type="ECO:0008006" key="3">
    <source>
        <dbReference type="Google" id="ProtNLM"/>
    </source>
</evidence>